<reference evidence="4" key="1">
    <citation type="submission" date="2020-12" db="EMBL/GenBank/DDBJ databases">
        <title>Ramlibacter sp. nov., isolated from a freshwater alga, Cryptomonas.</title>
        <authorList>
            <person name="Kim H.M."/>
            <person name="Jeon C.O."/>
        </authorList>
    </citation>
    <scope>NUCLEOTIDE SEQUENCE</scope>
    <source>
        <strain evidence="4">CrO1</strain>
    </source>
</reference>
<evidence type="ECO:0000256" key="2">
    <source>
        <dbReference type="SAM" id="Phobius"/>
    </source>
</evidence>
<keyword evidence="2" id="KW-0472">Membrane</keyword>
<feature type="transmembrane region" description="Helical" evidence="2">
    <location>
        <begin position="213"/>
        <end position="233"/>
    </location>
</feature>
<gene>
    <name evidence="4" type="ORF">I8E28_15565</name>
</gene>
<organism evidence="4 5">
    <name type="scientific">Ramlibacter algicola</name>
    <dbReference type="NCBI Taxonomy" id="2795217"/>
    <lineage>
        <taxon>Bacteria</taxon>
        <taxon>Pseudomonadati</taxon>
        <taxon>Pseudomonadota</taxon>
        <taxon>Betaproteobacteria</taxon>
        <taxon>Burkholderiales</taxon>
        <taxon>Comamonadaceae</taxon>
        <taxon>Ramlibacter</taxon>
    </lineage>
</organism>
<dbReference type="EMBL" id="JAEDAO010000001">
    <property type="protein sequence ID" value="MBK0394019.1"/>
    <property type="molecule type" value="Genomic_DNA"/>
</dbReference>
<accession>A0A934Q4B8</accession>
<feature type="transmembrane region" description="Helical" evidence="2">
    <location>
        <begin position="116"/>
        <end position="136"/>
    </location>
</feature>
<dbReference type="AlphaFoldDB" id="A0A934Q4B8"/>
<dbReference type="Pfam" id="PF14378">
    <property type="entry name" value="PAP2_3"/>
    <property type="match status" value="1"/>
</dbReference>
<evidence type="ECO:0000259" key="3">
    <source>
        <dbReference type="Pfam" id="PF14378"/>
    </source>
</evidence>
<keyword evidence="2" id="KW-0812">Transmembrane</keyword>
<sequence>MKRLFAVPGDTVPKSSSAEGRSPGTRELVDAYRCAIGRDAAFHAFVAAYAAAAFLFAGTLGVAQKLAPLTYVRPIAALLPFGLWLIVVLQALRALRSPTPLLDWRNKLLAIFNPEVSAGLLLFGSLSVFIGVFSSVKTMLPDVTPFFADPFLAGVDRALHFGRDPWTLTLAVPMLTNALELLYAVVWGVVLTGSMLAVLLLPQLRQARRQYVWTFLLTWPLLGNVLACALLSAGPTFYQRVTGGHQFASMVDYLQQHSILQKHAREFLWNMYVSGDVVAGAGISAFPSMHVATTTLFLLLATHVSRTWMWVAGTFLLLILVGSVHLGWHYAVDGYFSIAATVLVWWMVGRTLASKS</sequence>
<feature type="transmembrane region" description="Helical" evidence="2">
    <location>
        <begin position="308"/>
        <end position="328"/>
    </location>
</feature>
<feature type="transmembrane region" description="Helical" evidence="2">
    <location>
        <begin position="40"/>
        <end position="63"/>
    </location>
</feature>
<keyword evidence="5" id="KW-1185">Reference proteome</keyword>
<dbReference type="Proteomes" id="UP000617041">
    <property type="component" value="Unassembled WGS sequence"/>
</dbReference>
<comment type="caution">
    <text evidence="4">The sequence shown here is derived from an EMBL/GenBank/DDBJ whole genome shotgun (WGS) entry which is preliminary data.</text>
</comment>
<dbReference type="InterPro" id="IPR026841">
    <property type="entry name" value="Aur1/Ipt1"/>
</dbReference>
<evidence type="ECO:0000256" key="1">
    <source>
        <dbReference type="SAM" id="MobiDB-lite"/>
    </source>
</evidence>
<protein>
    <submittedName>
        <fullName evidence="4">Phosphatase PAP2 family protein</fullName>
    </submittedName>
</protein>
<feature type="transmembrane region" description="Helical" evidence="2">
    <location>
        <begin position="277"/>
        <end position="301"/>
    </location>
</feature>
<dbReference type="RefSeq" id="WP_200788976.1">
    <property type="nucleotide sequence ID" value="NZ_JAEDAO010000001.1"/>
</dbReference>
<proteinExistence type="predicted"/>
<feature type="transmembrane region" description="Helical" evidence="2">
    <location>
        <begin position="181"/>
        <end position="201"/>
    </location>
</feature>
<evidence type="ECO:0000313" key="4">
    <source>
        <dbReference type="EMBL" id="MBK0394019.1"/>
    </source>
</evidence>
<feature type="domain" description="Inositolphosphotransferase Aur1/Ipt1" evidence="3">
    <location>
        <begin position="152"/>
        <end position="345"/>
    </location>
</feature>
<keyword evidence="2" id="KW-1133">Transmembrane helix</keyword>
<feature type="transmembrane region" description="Helical" evidence="2">
    <location>
        <begin position="334"/>
        <end position="353"/>
    </location>
</feature>
<dbReference type="GO" id="GO:0016020">
    <property type="term" value="C:membrane"/>
    <property type="evidence" value="ECO:0007669"/>
    <property type="project" value="UniProtKB-SubCell"/>
</dbReference>
<evidence type="ECO:0000313" key="5">
    <source>
        <dbReference type="Proteomes" id="UP000617041"/>
    </source>
</evidence>
<feature type="region of interest" description="Disordered" evidence="1">
    <location>
        <begin position="1"/>
        <end position="24"/>
    </location>
</feature>
<feature type="transmembrane region" description="Helical" evidence="2">
    <location>
        <begin position="75"/>
        <end position="95"/>
    </location>
</feature>
<name>A0A934Q4B8_9BURK</name>